<keyword evidence="3" id="KW-1185">Reference proteome</keyword>
<evidence type="ECO:0000259" key="1">
    <source>
        <dbReference type="Pfam" id="PF20114"/>
    </source>
</evidence>
<dbReference type="InterPro" id="IPR045443">
    <property type="entry name" value="DUF6504"/>
</dbReference>
<feature type="domain" description="DUF6504" evidence="1">
    <location>
        <begin position="10"/>
        <end position="40"/>
    </location>
</feature>
<accession>A0A841IM66</accession>
<comment type="caution">
    <text evidence="2">The sequence shown here is derived from an EMBL/GenBank/DDBJ whole genome shotgun (WGS) entry which is preliminary data.</text>
</comment>
<dbReference type="Proteomes" id="UP000536604">
    <property type="component" value="Unassembled WGS sequence"/>
</dbReference>
<proteinExistence type="predicted"/>
<dbReference type="AlphaFoldDB" id="A0A841IM66"/>
<organism evidence="2 3">
    <name type="scientific">Nocardiopsis algeriensis</name>
    <dbReference type="NCBI Taxonomy" id="1478215"/>
    <lineage>
        <taxon>Bacteria</taxon>
        <taxon>Bacillati</taxon>
        <taxon>Actinomycetota</taxon>
        <taxon>Actinomycetes</taxon>
        <taxon>Streptosporangiales</taxon>
        <taxon>Nocardiopsidaceae</taxon>
        <taxon>Nocardiopsis</taxon>
    </lineage>
</organism>
<dbReference type="Pfam" id="PF20114">
    <property type="entry name" value="DUF6504"/>
    <property type="match status" value="1"/>
</dbReference>
<dbReference type="EMBL" id="JACHJO010000001">
    <property type="protein sequence ID" value="MBB6118336.1"/>
    <property type="molecule type" value="Genomic_DNA"/>
</dbReference>
<evidence type="ECO:0000313" key="3">
    <source>
        <dbReference type="Proteomes" id="UP000536604"/>
    </source>
</evidence>
<protein>
    <recommendedName>
        <fullName evidence="1">DUF6504 domain-containing protein</fullName>
    </recommendedName>
</protein>
<name>A0A841IM66_9ACTN</name>
<reference evidence="2 3" key="1">
    <citation type="submission" date="2020-08" db="EMBL/GenBank/DDBJ databases">
        <title>Genomic Encyclopedia of Type Strains, Phase III (KMG-III): the genomes of soil and plant-associated and newly described type strains.</title>
        <authorList>
            <person name="Whitman W."/>
        </authorList>
    </citation>
    <scope>NUCLEOTIDE SEQUENCE [LARGE SCALE GENOMIC DNA]</scope>
    <source>
        <strain evidence="2 3">CECT 8712</strain>
    </source>
</reference>
<gene>
    <name evidence="2" type="ORF">FHS13_000264</name>
</gene>
<sequence>MSLLNEQIDVRSTAGGNPAQFTWRGRTFRVLRIMGDWSPHPEAPDTRLIRVSAESEAGEPSIIDIRRDAASDCWTMRRQWN</sequence>
<dbReference type="RefSeq" id="WP_184286059.1">
    <property type="nucleotide sequence ID" value="NZ_JACHJO010000001.1"/>
</dbReference>
<evidence type="ECO:0000313" key="2">
    <source>
        <dbReference type="EMBL" id="MBB6118336.1"/>
    </source>
</evidence>